<accession>A0A923MBA8</accession>
<evidence type="ECO:0000313" key="2">
    <source>
        <dbReference type="Proteomes" id="UP000596827"/>
    </source>
</evidence>
<protein>
    <submittedName>
        <fullName evidence="1">Uncharacterized protein</fullName>
    </submittedName>
</protein>
<proteinExistence type="predicted"/>
<sequence length="169" mass="19279">MVNEEQAPPTELPSRRFAGRVDFQQLVRDAFAAAAREGWREIILSDAYFADWPLGERAIAESLNAWAGSGRRFTILAKKYDEVVRRHARFVTWRKTWSHIIEARAVPAAEPLELPSAIWTPAWVMERRDLEDCAGFCGSEPQRRLELHQALKEWLLKSTPSFPSSTSGL</sequence>
<organism evidence="1 2">
    <name type="scientific">Ramlibacter albus</name>
    <dbReference type="NCBI Taxonomy" id="2079448"/>
    <lineage>
        <taxon>Bacteria</taxon>
        <taxon>Pseudomonadati</taxon>
        <taxon>Pseudomonadota</taxon>
        <taxon>Betaproteobacteria</taxon>
        <taxon>Burkholderiales</taxon>
        <taxon>Comamonadaceae</taxon>
        <taxon>Ramlibacter</taxon>
    </lineage>
</organism>
<gene>
    <name evidence="1" type="ORF">H8R02_17970</name>
</gene>
<name>A0A923MBA8_9BURK</name>
<evidence type="ECO:0000313" key="1">
    <source>
        <dbReference type="EMBL" id="MBC5766361.1"/>
    </source>
</evidence>
<comment type="caution">
    <text evidence="1">The sequence shown here is derived from an EMBL/GenBank/DDBJ whole genome shotgun (WGS) entry which is preliminary data.</text>
</comment>
<dbReference type="EMBL" id="JACORU010000006">
    <property type="protein sequence ID" value="MBC5766361.1"/>
    <property type="molecule type" value="Genomic_DNA"/>
</dbReference>
<reference evidence="1" key="1">
    <citation type="submission" date="2020-08" db="EMBL/GenBank/DDBJ databases">
        <title>Ramlibacter sp. GTP1 16S ribosomal RNA gene genome sequencing and assembly.</title>
        <authorList>
            <person name="Kang M."/>
        </authorList>
    </citation>
    <scope>NUCLEOTIDE SEQUENCE</scope>
    <source>
        <strain evidence="1">GTP1</strain>
    </source>
</reference>
<dbReference type="Proteomes" id="UP000596827">
    <property type="component" value="Unassembled WGS sequence"/>
</dbReference>
<dbReference type="AlphaFoldDB" id="A0A923MBA8"/>
<keyword evidence="2" id="KW-1185">Reference proteome</keyword>